<feature type="compositionally biased region" description="Basic residues" evidence="1">
    <location>
        <begin position="62"/>
        <end position="72"/>
    </location>
</feature>
<comment type="caution">
    <text evidence="2">The sequence shown here is derived from an EMBL/GenBank/DDBJ whole genome shotgun (WGS) entry which is preliminary data.</text>
</comment>
<gene>
    <name evidence="2" type="ORF">PVAP13_9NG087873</name>
</gene>
<sequence length="131" mass="14515">MLRHRHRHRAYALAPRAAGHLRPHAPLPIVAHSPSQLAVPPPLLHSAGTTGRLLQDPVQPSSRRRSPRKAATRRGPACRRPDHRSVPRHAEPPAPRRPRDRPPADRVVSMTFIRGGEYGHSHTGHQAKPVA</sequence>
<evidence type="ECO:0000256" key="1">
    <source>
        <dbReference type="SAM" id="MobiDB-lite"/>
    </source>
</evidence>
<feature type="compositionally biased region" description="Basic and acidic residues" evidence="1">
    <location>
        <begin position="79"/>
        <end position="91"/>
    </location>
</feature>
<proteinExistence type="predicted"/>
<feature type="region of interest" description="Disordered" evidence="1">
    <location>
        <begin position="26"/>
        <end position="131"/>
    </location>
</feature>
<organism evidence="2 3">
    <name type="scientific">Panicum virgatum</name>
    <name type="common">Blackwell switchgrass</name>
    <dbReference type="NCBI Taxonomy" id="38727"/>
    <lineage>
        <taxon>Eukaryota</taxon>
        <taxon>Viridiplantae</taxon>
        <taxon>Streptophyta</taxon>
        <taxon>Embryophyta</taxon>
        <taxon>Tracheophyta</taxon>
        <taxon>Spermatophyta</taxon>
        <taxon>Magnoliopsida</taxon>
        <taxon>Liliopsida</taxon>
        <taxon>Poales</taxon>
        <taxon>Poaceae</taxon>
        <taxon>PACMAD clade</taxon>
        <taxon>Panicoideae</taxon>
        <taxon>Panicodae</taxon>
        <taxon>Paniceae</taxon>
        <taxon>Panicinae</taxon>
        <taxon>Panicum</taxon>
        <taxon>Panicum sect. Hiantes</taxon>
    </lineage>
</organism>
<protein>
    <submittedName>
        <fullName evidence="2">Uncharacterized protein</fullName>
    </submittedName>
</protein>
<dbReference type="Proteomes" id="UP000823388">
    <property type="component" value="Chromosome 9N"/>
</dbReference>
<name>A0A8T0MDC1_PANVG</name>
<reference evidence="2" key="1">
    <citation type="submission" date="2020-05" db="EMBL/GenBank/DDBJ databases">
        <title>WGS assembly of Panicum virgatum.</title>
        <authorList>
            <person name="Lovell J.T."/>
            <person name="Jenkins J."/>
            <person name="Shu S."/>
            <person name="Juenger T.E."/>
            <person name="Schmutz J."/>
        </authorList>
    </citation>
    <scope>NUCLEOTIDE SEQUENCE</scope>
    <source>
        <strain evidence="2">AP13</strain>
    </source>
</reference>
<dbReference type="EMBL" id="CM029054">
    <property type="protein sequence ID" value="KAG2534835.1"/>
    <property type="molecule type" value="Genomic_DNA"/>
</dbReference>
<evidence type="ECO:0000313" key="3">
    <source>
        <dbReference type="Proteomes" id="UP000823388"/>
    </source>
</evidence>
<dbReference type="AlphaFoldDB" id="A0A8T0MDC1"/>
<keyword evidence="3" id="KW-1185">Reference proteome</keyword>
<evidence type="ECO:0000313" key="2">
    <source>
        <dbReference type="EMBL" id="KAG2534835.1"/>
    </source>
</evidence>
<accession>A0A8T0MDC1</accession>